<dbReference type="PROSITE" id="PS50404">
    <property type="entry name" value="GST_NTER"/>
    <property type="match status" value="1"/>
</dbReference>
<dbReference type="InterPro" id="IPR040079">
    <property type="entry name" value="Glutathione_S-Trfase"/>
</dbReference>
<dbReference type="EMBL" id="JAHLQT010026473">
    <property type="protein sequence ID" value="KAG7163320.1"/>
    <property type="molecule type" value="Genomic_DNA"/>
</dbReference>
<dbReference type="FunFam" id="1.20.1050.10:FF:000009">
    <property type="entry name" value="Glutathione S-transferase omega-1"/>
    <property type="match status" value="1"/>
</dbReference>
<dbReference type="GO" id="GO:0005737">
    <property type="term" value="C:cytoplasm"/>
    <property type="evidence" value="ECO:0007669"/>
    <property type="project" value="TreeGrafter"/>
</dbReference>
<dbReference type="PROSITE" id="PS50405">
    <property type="entry name" value="GST_CTER"/>
    <property type="match status" value="1"/>
</dbReference>
<dbReference type="GO" id="GO:0045174">
    <property type="term" value="F:glutathione dehydrogenase (ascorbate) activity"/>
    <property type="evidence" value="ECO:0007669"/>
    <property type="project" value="TreeGrafter"/>
</dbReference>
<accession>A0A8J5JSH1</accession>
<comment type="similarity">
    <text evidence="1">Belongs to the GST superfamily. Omega family.</text>
</comment>
<evidence type="ECO:0000313" key="5">
    <source>
        <dbReference type="EMBL" id="KAG7163320.1"/>
    </source>
</evidence>
<dbReference type="FunFam" id="3.40.30.10:FF:000123">
    <property type="entry name" value="Glutathione transferase o1"/>
    <property type="match status" value="1"/>
</dbReference>
<dbReference type="SFLD" id="SFLDG00358">
    <property type="entry name" value="Main_(cytGST)"/>
    <property type="match status" value="1"/>
</dbReference>
<name>A0A8J5JSH1_HOMAM</name>
<dbReference type="Pfam" id="PF13417">
    <property type="entry name" value="GST_N_3"/>
    <property type="match status" value="1"/>
</dbReference>
<protein>
    <submittedName>
        <fullName evidence="5">Pyrimidodiazepine synthase-like 1</fullName>
    </submittedName>
</protein>
<evidence type="ECO:0000256" key="1">
    <source>
        <dbReference type="ARBA" id="ARBA00011067"/>
    </source>
</evidence>
<dbReference type="CDD" id="cd03184">
    <property type="entry name" value="GST_C_Omega"/>
    <property type="match status" value="1"/>
</dbReference>
<keyword evidence="6" id="KW-1185">Reference proteome</keyword>
<dbReference type="InterPro" id="IPR010987">
    <property type="entry name" value="Glutathione-S-Trfase_C-like"/>
</dbReference>
<feature type="domain" description="GST C-terminal" evidence="4">
    <location>
        <begin position="101"/>
        <end position="232"/>
    </location>
</feature>
<organism evidence="5 6">
    <name type="scientific">Homarus americanus</name>
    <name type="common">American lobster</name>
    <dbReference type="NCBI Taxonomy" id="6706"/>
    <lineage>
        <taxon>Eukaryota</taxon>
        <taxon>Metazoa</taxon>
        <taxon>Ecdysozoa</taxon>
        <taxon>Arthropoda</taxon>
        <taxon>Crustacea</taxon>
        <taxon>Multicrustacea</taxon>
        <taxon>Malacostraca</taxon>
        <taxon>Eumalacostraca</taxon>
        <taxon>Eucarida</taxon>
        <taxon>Decapoda</taxon>
        <taxon>Pleocyemata</taxon>
        <taxon>Astacidea</taxon>
        <taxon>Nephropoidea</taxon>
        <taxon>Nephropidae</taxon>
        <taxon>Homarus</taxon>
    </lineage>
</organism>
<dbReference type="GO" id="GO:0004364">
    <property type="term" value="F:glutathione transferase activity"/>
    <property type="evidence" value="ECO:0007669"/>
    <property type="project" value="TreeGrafter"/>
</dbReference>
<evidence type="ECO:0000259" key="4">
    <source>
        <dbReference type="PROSITE" id="PS50405"/>
    </source>
</evidence>
<dbReference type="PANTHER" id="PTHR43968:SF6">
    <property type="entry name" value="GLUTATHIONE S-TRANSFERASE OMEGA"/>
    <property type="match status" value="1"/>
</dbReference>
<feature type="domain" description="GST N-terminal" evidence="3">
    <location>
        <begin position="18"/>
        <end position="96"/>
    </location>
</feature>
<evidence type="ECO:0000259" key="3">
    <source>
        <dbReference type="PROSITE" id="PS50404"/>
    </source>
</evidence>
<proteinExistence type="inferred from homology"/>
<dbReference type="InterPro" id="IPR004045">
    <property type="entry name" value="Glutathione_S-Trfase_N"/>
</dbReference>
<dbReference type="Proteomes" id="UP000747542">
    <property type="component" value="Unassembled WGS sequence"/>
</dbReference>
<evidence type="ECO:0000313" key="6">
    <source>
        <dbReference type="Proteomes" id="UP000747542"/>
    </source>
</evidence>
<dbReference type="GO" id="GO:0006749">
    <property type="term" value="P:glutathione metabolic process"/>
    <property type="evidence" value="ECO:0007669"/>
    <property type="project" value="TreeGrafter"/>
</dbReference>
<reference evidence="5" key="1">
    <citation type="journal article" date="2021" name="Sci. Adv.">
        <title>The American lobster genome reveals insights on longevity, neural, and immune adaptations.</title>
        <authorList>
            <person name="Polinski J.M."/>
            <person name="Zimin A.V."/>
            <person name="Clark K.F."/>
            <person name="Kohn A.B."/>
            <person name="Sadowski N."/>
            <person name="Timp W."/>
            <person name="Ptitsyn A."/>
            <person name="Khanna P."/>
            <person name="Romanova D.Y."/>
            <person name="Williams P."/>
            <person name="Greenwood S.J."/>
            <person name="Moroz L.L."/>
            <person name="Walt D.R."/>
            <person name="Bodnar A.G."/>
        </authorList>
    </citation>
    <scope>NUCLEOTIDE SEQUENCE</scope>
    <source>
        <strain evidence="5">GMGI-L3</strain>
    </source>
</reference>
<evidence type="ECO:0000256" key="2">
    <source>
        <dbReference type="ARBA" id="ARBA00023002"/>
    </source>
</evidence>
<sequence>MSVKHLSTGSKCPPLQAGVYRCYSMRFCPYAQRLLLVLAVKNIKHDVVNVNLKKKPEFLLEKNPQGKVPTLEKDGEIVYESMVTCEYLNEVHPDPPLYPSDPLKKAQDRMLIELWSKVSSATYKTYFANGDQQVLKQASEDIKAGVDLFEAELSKRNTKFYAGDKPGMLDYMIWPWAERLPVAQELIGDADLLSQDRFPKMLSWMSIMKEDPAVKTTYISPEGHLKYLKTRDGGCPDYDIEL</sequence>
<dbReference type="OrthoDB" id="4951845at2759"/>
<dbReference type="PANTHER" id="PTHR43968">
    <property type="match status" value="1"/>
</dbReference>
<dbReference type="AlphaFoldDB" id="A0A8J5JSH1"/>
<keyword evidence="2" id="KW-0560">Oxidoreductase</keyword>
<gene>
    <name evidence="5" type="primary">Se-L1</name>
    <name evidence="5" type="ORF">Hamer_G004444</name>
</gene>
<dbReference type="InterPro" id="IPR050983">
    <property type="entry name" value="GST_Omega/HSP26"/>
</dbReference>
<dbReference type="Pfam" id="PF13410">
    <property type="entry name" value="GST_C_2"/>
    <property type="match status" value="1"/>
</dbReference>
<dbReference type="SFLD" id="SFLDS00019">
    <property type="entry name" value="Glutathione_Transferase_(cytos"/>
    <property type="match status" value="1"/>
</dbReference>
<comment type="caution">
    <text evidence="5">The sequence shown here is derived from an EMBL/GenBank/DDBJ whole genome shotgun (WGS) entry which is preliminary data.</text>
</comment>